<feature type="non-terminal residue" evidence="1">
    <location>
        <position position="1"/>
    </location>
</feature>
<evidence type="ECO:0000313" key="2">
    <source>
        <dbReference type="Proteomes" id="UP001432322"/>
    </source>
</evidence>
<sequence>HSILNSRKYFDGIFNIYTLPVFSLSLIMEPLQYVVEHIANSDISQKGIEYLADIMCLLLCAIGQSKDKVCKLFAKLLLKHFTDLSSIEAEIIVTTLVNAAKNHK</sequence>
<feature type="non-terminal residue" evidence="1">
    <location>
        <position position="104"/>
    </location>
</feature>
<evidence type="ECO:0000313" key="1">
    <source>
        <dbReference type="EMBL" id="GMT09605.1"/>
    </source>
</evidence>
<accession>A0AAV5UQZ5</accession>
<comment type="caution">
    <text evidence="1">The sequence shown here is derived from an EMBL/GenBank/DDBJ whole genome shotgun (WGS) entry which is preliminary data.</text>
</comment>
<gene>
    <name evidence="1" type="ORF">PFISCL1PPCAC_902</name>
</gene>
<dbReference type="AlphaFoldDB" id="A0AAV5UQZ5"/>
<organism evidence="1 2">
    <name type="scientific">Pristionchus fissidentatus</name>
    <dbReference type="NCBI Taxonomy" id="1538716"/>
    <lineage>
        <taxon>Eukaryota</taxon>
        <taxon>Metazoa</taxon>
        <taxon>Ecdysozoa</taxon>
        <taxon>Nematoda</taxon>
        <taxon>Chromadorea</taxon>
        <taxon>Rhabditida</taxon>
        <taxon>Rhabditina</taxon>
        <taxon>Diplogasteromorpha</taxon>
        <taxon>Diplogasteroidea</taxon>
        <taxon>Neodiplogasteridae</taxon>
        <taxon>Pristionchus</taxon>
    </lineage>
</organism>
<protein>
    <submittedName>
        <fullName evidence="1">Uncharacterized protein</fullName>
    </submittedName>
</protein>
<keyword evidence="2" id="KW-1185">Reference proteome</keyword>
<reference evidence="1" key="1">
    <citation type="submission" date="2023-10" db="EMBL/GenBank/DDBJ databases">
        <title>Genome assembly of Pristionchus species.</title>
        <authorList>
            <person name="Yoshida K."/>
            <person name="Sommer R.J."/>
        </authorList>
    </citation>
    <scope>NUCLEOTIDE SEQUENCE</scope>
    <source>
        <strain evidence="1">RS5133</strain>
    </source>
</reference>
<dbReference type="EMBL" id="BTSY01000001">
    <property type="protein sequence ID" value="GMT09605.1"/>
    <property type="molecule type" value="Genomic_DNA"/>
</dbReference>
<proteinExistence type="predicted"/>
<dbReference type="Proteomes" id="UP001432322">
    <property type="component" value="Unassembled WGS sequence"/>
</dbReference>
<name>A0AAV5UQZ5_9BILA</name>